<protein>
    <submittedName>
        <fullName evidence="2">Unplaced genomic scaffold PAXINscaffold_637, whole genome shotgun sequence</fullName>
    </submittedName>
</protein>
<organism evidence="2 3">
    <name type="scientific">Paxillus involutus ATCC 200175</name>
    <dbReference type="NCBI Taxonomy" id="664439"/>
    <lineage>
        <taxon>Eukaryota</taxon>
        <taxon>Fungi</taxon>
        <taxon>Dikarya</taxon>
        <taxon>Basidiomycota</taxon>
        <taxon>Agaricomycotina</taxon>
        <taxon>Agaricomycetes</taxon>
        <taxon>Agaricomycetidae</taxon>
        <taxon>Boletales</taxon>
        <taxon>Paxilineae</taxon>
        <taxon>Paxillaceae</taxon>
        <taxon>Paxillus</taxon>
    </lineage>
</organism>
<sequence length="305" mass="33337">MPKSLRKLSHSSVTHRRDDATTKESSPPSTVAARLQRILQKARDVSNIPRGEPSESATEQDAVSGPSVSDAHDSHPSPPDASRSLRRTASTASIDTVRPSSVRTVRRRIDQMCPNANSKQNTKHKSSAKQNVTEKSSLKLASGTHNQDATSPSRAKTTKHKRQSAISARPLRDGRDQSEEDDISAVTARLLQTAPTAAWALQPSLFADMVSFDDGSLSESHGSLSKEKEPPASSNHERKHELPIRSLKPGSHIVEDFESVAHLPKVATHDIKDLQLLIRPYESDVTVWDVLSESVTFVTTCRPSV</sequence>
<accession>A0A0C9T7W1</accession>
<feature type="compositionally biased region" description="Polar residues" evidence="1">
    <location>
        <begin position="143"/>
        <end position="155"/>
    </location>
</feature>
<reference evidence="2 3" key="1">
    <citation type="submission" date="2014-06" db="EMBL/GenBank/DDBJ databases">
        <authorList>
            <consortium name="DOE Joint Genome Institute"/>
            <person name="Kuo A."/>
            <person name="Kohler A."/>
            <person name="Nagy L.G."/>
            <person name="Floudas D."/>
            <person name="Copeland A."/>
            <person name="Barry K.W."/>
            <person name="Cichocki N."/>
            <person name="Veneault-Fourrey C."/>
            <person name="LaButti K."/>
            <person name="Lindquist E.A."/>
            <person name="Lipzen A."/>
            <person name="Lundell T."/>
            <person name="Morin E."/>
            <person name="Murat C."/>
            <person name="Sun H."/>
            <person name="Tunlid A."/>
            <person name="Henrissat B."/>
            <person name="Grigoriev I.V."/>
            <person name="Hibbett D.S."/>
            <person name="Martin F."/>
            <person name="Nordberg H.P."/>
            <person name="Cantor M.N."/>
            <person name="Hua S.X."/>
        </authorList>
    </citation>
    <scope>NUCLEOTIDE SEQUENCE [LARGE SCALE GENOMIC DNA]</scope>
    <source>
        <strain evidence="2 3">ATCC 200175</strain>
    </source>
</reference>
<gene>
    <name evidence="2" type="ORF">PAXINDRAFT_19543</name>
</gene>
<proteinExistence type="predicted"/>
<dbReference type="EMBL" id="KN819959">
    <property type="protein sequence ID" value="KIJ07263.1"/>
    <property type="molecule type" value="Genomic_DNA"/>
</dbReference>
<name>A0A0C9T7W1_PAXIN</name>
<evidence type="ECO:0000256" key="1">
    <source>
        <dbReference type="SAM" id="MobiDB-lite"/>
    </source>
</evidence>
<keyword evidence="3" id="KW-1185">Reference proteome</keyword>
<evidence type="ECO:0000313" key="2">
    <source>
        <dbReference type="EMBL" id="KIJ07263.1"/>
    </source>
</evidence>
<dbReference type="HOGENOM" id="CLU_912464_0_0_1"/>
<dbReference type="OrthoDB" id="3059771at2759"/>
<evidence type="ECO:0000313" key="3">
    <source>
        <dbReference type="Proteomes" id="UP000053647"/>
    </source>
</evidence>
<reference evidence="3" key="2">
    <citation type="submission" date="2015-01" db="EMBL/GenBank/DDBJ databases">
        <title>Evolutionary Origins and Diversification of the Mycorrhizal Mutualists.</title>
        <authorList>
            <consortium name="DOE Joint Genome Institute"/>
            <consortium name="Mycorrhizal Genomics Consortium"/>
            <person name="Kohler A."/>
            <person name="Kuo A."/>
            <person name="Nagy L.G."/>
            <person name="Floudas D."/>
            <person name="Copeland A."/>
            <person name="Barry K.W."/>
            <person name="Cichocki N."/>
            <person name="Veneault-Fourrey C."/>
            <person name="LaButti K."/>
            <person name="Lindquist E.A."/>
            <person name="Lipzen A."/>
            <person name="Lundell T."/>
            <person name="Morin E."/>
            <person name="Murat C."/>
            <person name="Riley R."/>
            <person name="Ohm R."/>
            <person name="Sun H."/>
            <person name="Tunlid A."/>
            <person name="Henrissat B."/>
            <person name="Grigoriev I.V."/>
            <person name="Hibbett D.S."/>
            <person name="Martin F."/>
        </authorList>
    </citation>
    <scope>NUCLEOTIDE SEQUENCE [LARGE SCALE GENOMIC DNA]</scope>
    <source>
        <strain evidence="3">ATCC 200175</strain>
    </source>
</reference>
<feature type="compositionally biased region" description="Low complexity" evidence="1">
    <location>
        <begin position="87"/>
        <end position="103"/>
    </location>
</feature>
<feature type="compositionally biased region" description="Basic and acidic residues" evidence="1">
    <location>
        <begin position="224"/>
        <end position="243"/>
    </location>
</feature>
<dbReference type="AlphaFoldDB" id="A0A0C9T7W1"/>
<dbReference type="Proteomes" id="UP000053647">
    <property type="component" value="Unassembled WGS sequence"/>
</dbReference>
<feature type="region of interest" description="Disordered" evidence="1">
    <location>
        <begin position="217"/>
        <end position="247"/>
    </location>
</feature>
<feature type="region of interest" description="Disordered" evidence="1">
    <location>
        <begin position="1"/>
        <end position="180"/>
    </location>
</feature>